<reference evidence="1 2" key="1">
    <citation type="journal article" date="2016" name="Nat. Commun.">
        <title>Thousands of microbial genomes shed light on interconnected biogeochemical processes in an aquifer system.</title>
        <authorList>
            <person name="Anantharaman K."/>
            <person name="Brown C.T."/>
            <person name="Hug L.A."/>
            <person name="Sharon I."/>
            <person name="Castelle C.J."/>
            <person name="Probst A.J."/>
            <person name="Thomas B.C."/>
            <person name="Singh A."/>
            <person name="Wilkins M.J."/>
            <person name="Karaoz U."/>
            <person name="Brodie E.L."/>
            <person name="Williams K.H."/>
            <person name="Hubbard S.S."/>
            <person name="Banfield J.F."/>
        </authorList>
    </citation>
    <scope>NUCLEOTIDE SEQUENCE [LARGE SCALE GENOMIC DNA]</scope>
</reference>
<gene>
    <name evidence="1" type="ORF">A2654_00590</name>
</gene>
<evidence type="ECO:0000313" key="2">
    <source>
        <dbReference type="Proteomes" id="UP000178721"/>
    </source>
</evidence>
<dbReference type="AlphaFoldDB" id="A0A1G2E280"/>
<evidence type="ECO:0000313" key="1">
    <source>
        <dbReference type="EMBL" id="OGZ19865.1"/>
    </source>
</evidence>
<dbReference type="EMBL" id="MHMA01000032">
    <property type="protein sequence ID" value="OGZ19865.1"/>
    <property type="molecule type" value="Genomic_DNA"/>
</dbReference>
<accession>A0A1G2E280</accession>
<sequence length="258" mass="30286">MLRKQTLTVTELKSLILARFNADKSKQVKLQVRLQQEFGNEVEEKKPEDIAIENKFADLTSGVLARRLKRNRRATPLLSSRDFVRFVLPMISEIAKKEGNQLEVEERKMLEKLVKTMFENLSEIMYTMIPPRKNIYEEYWRWVTTVLDLAAERGVLPIELLTLEEATDEITRRMFTKRQFIALCKRTLNKFMDADVLKKSIIQPILDMVAEGDEEERRELEKEIEVEIMPQLRENVEKSKAVINTFFGEEAKRIYATA</sequence>
<name>A0A1G2E280_9BACT</name>
<organism evidence="1 2">
    <name type="scientific">Candidatus Nealsonbacteria bacterium RIFCSPHIGHO2_01_FULL_43_31</name>
    <dbReference type="NCBI Taxonomy" id="1801665"/>
    <lineage>
        <taxon>Bacteria</taxon>
        <taxon>Candidatus Nealsoniibacteriota</taxon>
    </lineage>
</organism>
<comment type="caution">
    <text evidence="1">The sequence shown here is derived from an EMBL/GenBank/DDBJ whole genome shotgun (WGS) entry which is preliminary data.</text>
</comment>
<proteinExistence type="predicted"/>
<dbReference type="Proteomes" id="UP000178721">
    <property type="component" value="Unassembled WGS sequence"/>
</dbReference>
<protein>
    <submittedName>
        <fullName evidence="1">Uncharacterized protein</fullName>
    </submittedName>
</protein>